<dbReference type="KEGG" id="saci:Sinac_4159"/>
<evidence type="ECO:0000313" key="2">
    <source>
        <dbReference type="Proteomes" id="UP000010798"/>
    </source>
</evidence>
<dbReference type="Proteomes" id="UP000010798">
    <property type="component" value="Chromosome"/>
</dbReference>
<dbReference type="CDD" id="cd00865">
    <property type="entry name" value="PEBP_bact_arch"/>
    <property type="match status" value="1"/>
</dbReference>
<dbReference type="RefSeq" id="WP_015247495.1">
    <property type="nucleotide sequence ID" value="NC_019892.1"/>
</dbReference>
<dbReference type="SUPFAM" id="SSF49777">
    <property type="entry name" value="PEBP-like"/>
    <property type="match status" value="1"/>
</dbReference>
<dbReference type="AlphaFoldDB" id="L0DIA9"/>
<evidence type="ECO:0000313" key="1">
    <source>
        <dbReference type="EMBL" id="AGA28366.1"/>
    </source>
</evidence>
<dbReference type="InterPro" id="IPR005247">
    <property type="entry name" value="YbhB_YbcL/LppC-like"/>
</dbReference>
<name>L0DIA9_SINAD</name>
<dbReference type="InterPro" id="IPR008914">
    <property type="entry name" value="PEBP"/>
</dbReference>
<protein>
    <submittedName>
        <fullName evidence="1">Raf kinase inhibitor-like protein, YbhB/YbcL family</fullName>
    </submittedName>
</protein>
<dbReference type="NCBIfam" id="TIGR00481">
    <property type="entry name" value="YbhB/YbcL family Raf kinase inhibitor-like protein"/>
    <property type="match status" value="1"/>
</dbReference>
<dbReference type="InterPro" id="IPR036610">
    <property type="entry name" value="PEBP-like_sf"/>
</dbReference>
<dbReference type="OrthoDB" id="9797506at2"/>
<proteinExistence type="predicted"/>
<keyword evidence="2" id="KW-1185">Reference proteome</keyword>
<dbReference type="EMBL" id="CP003364">
    <property type="protein sequence ID" value="AGA28366.1"/>
    <property type="molecule type" value="Genomic_DNA"/>
</dbReference>
<dbReference type="eggNOG" id="COG1881">
    <property type="taxonomic scope" value="Bacteria"/>
</dbReference>
<dbReference type="Pfam" id="PF01161">
    <property type="entry name" value="PBP"/>
    <property type="match status" value="1"/>
</dbReference>
<dbReference type="HOGENOM" id="CLU_083918_3_2_0"/>
<dbReference type="PANTHER" id="PTHR30289:SF1">
    <property type="entry name" value="PEBP (PHOSPHATIDYLETHANOLAMINE-BINDING PROTEIN) FAMILY PROTEIN"/>
    <property type="match status" value="1"/>
</dbReference>
<dbReference type="Gene3D" id="3.90.280.10">
    <property type="entry name" value="PEBP-like"/>
    <property type="match status" value="1"/>
</dbReference>
<reference evidence="1 2" key="1">
    <citation type="submission" date="2012-02" db="EMBL/GenBank/DDBJ databases">
        <title>Complete sequence of chromosome of Singulisphaera acidiphila DSM 18658.</title>
        <authorList>
            <consortium name="US DOE Joint Genome Institute (JGI-PGF)"/>
            <person name="Lucas S."/>
            <person name="Copeland A."/>
            <person name="Lapidus A."/>
            <person name="Glavina del Rio T."/>
            <person name="Dalin E."/>
            <person name="Tice H."/>
            <person name="Bruce D."/>
            <person name="Goodwin L."/>
            <person name="Pitluck S."/>
            <person name="Peters L."/>
            <person name="Ovchinnikova G."/>
            <person name="Chertkov O."/>
            <person name="Kyrpides N."/>
            <person name="Mavromatis K."/>
            <person name="Ivanova N."/>
            <person name="Brettin T."/>
            <person name="Detter J.C."/>
            <person name="Han C."/>
            <person name="Larimer F."/>
            <person name="Land M."/>
            <person name="Hauser L."/>
            <person name="Markowitz V."/>
            <person name="Cheng J.-F."/>
            <person name="Hugenholtz P."/>
            <person name="Woyke T."/>
            <person name="Wu D."/>
            <person name="Tindall B."/>
            <person name="Pomrenke H."/>
            <person name="Brambilla E."/>
            <person name="Klenk H.-P."/>
            <person name="Eisen J.A."/>
        </authorList>
    </citation>
    <scope>NUCLEOTIDE SEQUENCE [LARGE SCALE GENOMIC DNA]</scope>
    <source>
        <strain evidence="2">ATCC BAA-1392 / DSM 18658 / VKM B-2454 / MOB10</strain>
    </source>
</reference>
<sequence length="157" mass="17291">MSMTIHSNAFNDGRAIPRRYSEDGVDVSPSLTWSGSPKEARELALIVDDPDAPTYKPWVHWVLYKIPPDVQTLPEGLPTAPTLRTPPGCLQGKNSWGGVGYHGPAPPRGHGVHHYHFHLYALDAPLRTAQGLDKEGLLRAMRGHILAQAELVGTYER</sequence>
<gene>
    <name evidence="1" type="ordered locus">Sinac_4159</name>
</gene>
<dbReference type="PANTHER" id="PTHR30289">
    <property type="entry name" value="UNCHARACTERIZED PROTEIN YBCL-RELATED"/>
    <property type="match status" value="1"/>
</dbReference>
<dbReference type="STRING" id="886293.Sinac_4159"/>
<accession>L0DIA9</accession>
<organism evidence="1 2">
    <name type="scientific">Singulisphaera acidiphila (strain ATCC BAA-1392 / DSM 18658 / VKM B-2454 / MOB10)</name>
    <dbReference type="NCBI Taxonomy" id="886293"/>
    <lineage>
        <taxon>Bacteria</taxon>
        <taxon>Pseudomonadati</taxon>
        <taxon>Planctomycetota</taxon>
        <taxon>Planctomycetia</taxon>
        <taxon>Isosphaerales</taxon>
        <taxon>Isosphaeraceae</taxon>
        <taxon>Singulisphaera</taxon>
    </lineage>
</organism>